<evidence type="ECO:0000256" key="1">
    <source>
        <dbReference type="ARBA" id="ARBA00004141"/>
    </source>
</evidence>
<dbReference type="Proteomes" id="UP000019116">
    <property type="component" value="Chromosome 3A"/>
</dbReference>
<dbReference type="Pfam" id="PF14159">
    <property type="entry name" value="CAAD"/>
    <property type="match status" value="1"/>
</dbReference>
<dbReference type="Gramene" id="TraesARI3A03G01465000.1">
    <property type="protein sequence ID" value="TraesARI3A03G01465000.1"/>
    <property type="gene ID" value="TraesARI3A03G01465000"/>
</dbReference>
<dbReference type="Gramene" id="TraesRN3A0100756000.1">
    <property type="protein sequence ID" value="TraesRN3A0100756000.1"/>
    <property type="gene ID" value="TraesRN3A0100756000"/>
</dbReference>
<dbReference type="Gramene" id="TraesJUL3A03G01456100.1">
    <property type="protein sequence ID" value="TraesJUL3A03G01456100.1"/>
    <property type="gene ID" value="TraesJUL3A03G01456100"/>
</dbReference>
<dbReference type="GO" id="GO:0009535">
    <property type="term" value="C:chloroplast thylakoid membrane"/>
    <property type="evidence" value="ECO:0000318"/>
    <property type="project" value="GO_Central"/>
</dbReference>
<dbReference type="AlphaFoldDB" id="A0A3B6EN87"/>
<dbReference type="InterPro" id="IPR025564">
    <property type="entry name" value="CAAD_dom"/>
</dbReference>
<dbReference type="InterPro" id="IPR033344">
    <property type="entry name" value="CURT1"/>
</dbReference>
<accession>A0A3B6EN87</accession>
<dbReference type="RefSeq" id="XP_044341409.1">
    <property type="nucleotide sequence ID" value="XM_044485474.1"/>
</dbReference>
<dbReference type="Gramene" id="TraesMAC3A03G01441940.1">
    <property type="protein sequence ID" value="TraesMAC3A03G01441940.1"/>
    <property type="gene ID" value="TraesMAC3A03G01441940"/>
</dbReference>
<proteinExistence type="predicted"/>
<dbReference type="Gramene" id="TraesSYM3A03G01466390.1">
    <property type="protein sequence ID" value="TraesSYM3A03G01466390.1"/>
    <property type="gene ID" value="TraesSYM3A03G01466390"/>
</dbReference>
<dbReference type="Gramene" id="TraesROB_scaffold_005938_01G000200.1">
    <property type="protein sequence ID" value="TraesROB_scaffold_005938_01G000200.1"/>
    <property type="gene ID" value="TraesROB_scaffold_005938_01G000200"/>
</dbReference>
<dbReference type="OrthoDB" id="2014299at2759"/>
<dbReference type="STRING" id="4565.A0A3B6EN87"/>
<feature type="transmembrane region" description="Helical" evidence="2">
    <location>
        <begin position="79"/>
        <end position="101"/>
    </location>
</feature>
<reference evidence="4" key="2">
    <citation type="submission" date="2018-10" db="UniProtKB">
        <authorList>
            <consortium name="EnsemblPlants"/>
        </authorList>
    </citation>
    <scope>IDENTIFICATION</scope>
</reference>
<dbReference type="Gramene" id="TraesCAD_scaffold_056141_01G000100.1">
    <property type="protein sequence ID" value="TraesCAD_scaffold_056141_01G000100.1"/>
    <property type="gene ID" value="TraesCAD_scaffold_056141_01G000100"/>
</dbReference>
<dbReference type="Gramene" id="TraesNOR3A03G01464650.1">
    <property type="protein sequence ID" value="TraesNOR3A03G01464650.1"/>
    <property type="gene ID" value="TraesNOR3A03G01464650"/>
</dbReference>
<dbReference type="PANTHER" id="PTHR33222">
    <property type="match status" value="1"/>
</dbReference>
<dbReference type="PANTHER" id="PTHR33222:SF3">
    <property type="entry name" value="PROTEIN CURVATURE THYLAKOID 1C, CHLOROPLASTIC"/>
    <property type="match status" value="1"/>
</dbReference>
<keyword evidence="2" id="KW-0472">Membrane</keyword>
<evidence type="ECO:0000313" key="5">
    <source>
        <dbReference type="Proteomes" id="UP000019116"/>
    </source>
</evidence>
<evidence type="ECO:0000313" key="4">
    <source>
        <dbReference type="EnsemblPlants" id="TraesCS3A02G304900.1"/>
    </source>
</evidence>
<dbReference type="Gramene" id="TraesJAG3A03G01452620.1">
    <property type="protein sequence ID" value="TraesJAG3A03G01452620.1"/>
    <property type="gene ID" value="TraesJAG3A03G01452620"/>
</dbReference>
<evidence type="ECO:0000259" key="3">
    <source>
        <dbReference type="Pfam" id="PF14159"/>
    </source>
</evidence>
<comment type="subcellular location">
    <subcellularLocation>
        <location evidence="1">Membrane</location>
        <topology evidence="1">Multi-pass membrane protein</topology>
    </subcellularLocation>
</comment>
<dbReference type="EnsemblPlants" id="TraesCS3A02G304900.1">
    <property type="protein sequence ID" value="TraesCS3A02G304900.1"/>
    <property type="gene ID" value="TraesCS3A02G304900"/>
</dbReference>
<gene>
    <name evidence="4" type="primary">LOC123062125</name>
</gene>
<keyword evidence="2" id="KW-0812">Transmembrane</keyword>
<dbReference type="Gramene" id="TraesWEE_scaffold_066141_01G000100.1">
    <property type="protein sequence ID" value="TraesWEE_scaffold_066141_01G000100.1"/>
    <property type="gene ID" value="TraesWEE_scaffold_066141_01G000100"/>
</dbReference>
<keyword evidence="2" id="KW-1133">Transmembrane helix</keyword>
<sequence length="152" mass="16185">MMACALSIAQPTALAPCGGGGGGSSKIVPRNLPKLRSPMVSGRMRSRAVVARAAQDSSEASSGSVVRYVKSSFNTTEDIFALAGIGFAAIAAFWASMMLIGVIDKLPVLPLFFELIGIAVAWWFIYGNLLFKPDREKFLENIKSSASRILGQ</sequence>
<feature type="transmembrane region" description="Helical" evidence="2">
    <location>
        <begin position="108"/>
        <end position="126"/>
    </location>
</feature>
<evidence type="ECO:0000256" key="2">
    <source>
        <dbReference type="SAM" id="Phobius"/>
    </source>
</evidence>
<name>A0A3B6EN87_WHEAT</name>
<reference evidence="4" key="1">
    <citation type="submission" date="2018-08" db="EMBL/GenBank/DDBJ databases">
        <authorList>
            <person name="Rossello M."/>
        </authorList>
    </citation>
    <scope>NUCLEOTIDE SEQUENCE [LARGE SCALE GENOMIC DNA]</scope>
    <source>
        <strain evidence="4">cv. Chinese Spring</strain>
    </source>
</reference>
<feature type="domain" description="Cyanobacterial aminoacyl-tRNA synthetase CAAD" evidence="3">
    <location>
        <begin position="68"/>
        <end position="151"/>
    </location>
</feature>
<organism evidence="4">
    <name type="scientific">Triticum aestivum</name>
    <name type="common">Wheat</name>
    <dbReference type="NCBI Taxonomy" id="4565"/>
    <lineage>
        <taxon>Eukaryota</taxon>
        <taxon>Viridiplantae</taxon>
        <taxon>Streptophyta</taxon>
        <taxon>Embryophyta</taxon>
        <taxon>Tracheophyta</taxon>
        <taxon>Spermatophyta</taxon>
        <taxon>Magnoliopsida</taxon>
        <taxon>Liliopsida</taxon>
        <taxon>Poales</taxon>
        <taxon>Poaceae</taxon>
        <taxon>BOP clade</taxon>
        <taxon>Pooideae</taxon>
        <taxon>Triticodae</taxon>
        <taxon>Triticeae</taxon>
        <taxon>Triticinae</taxon>
        <taxon>Triticum</taxon>
    </lineage>
</organism>
<dbReference type="Gramene" id="TraesCLE_scaffold_051070_01G000100.1">
    <property type="protein sequence ID" value="TraesCLE_scaffold_051070_01G000100.1"/>
    <property type="gene ID" value="TraesCLE_scaffold_051070_01G000100"/>
</dbReference>
<dbReference type="GeneID" id="123062125"/>
<dbReference type="OMA" id="AHGRNNT"/>
<keyword evidence="5" id="KW-1185">Reference proteome</keyword>
<protein>
    <recommendedName>
        <fullName evidence="3">Cyanobacterial aminoacyl-tRNA synthetase CAAD domain-containing protein</fullName>
    </recommendedName>
</protein>
<dbReference type="Gramene" id="TraesCS3A03G0738500.1">
    <property type="protein sequence ID" value="TraesCS3A03G0738500.1.CDS"/>
    <property type="gene ID" value="TraesCS3A03G0738500"/>
</dbReference>
<dbReference type="Gramene" id="TraesPARA_EIv1.0_0842050.1">
    <property type="protein sequence ID" value="TraesPARA_EIv1.0_0842050.1.CDS"/>
    <property type="gene ID" value="TraesPARA_EIv1.0_0842050"/>
</dbReference>
<dbReference type="Gramene" id="TraesCS3A02G304900.1">
    <property type="protein sequence ID" value="TraesCS3A02G304900.1"/>
    <property type="gene ID" value="TraesCS3A02G304900"/>
</dbReference>